<dbReference type="PROSITE" id="PS00383">
    <property type="entry name" value="TYR_PHOSPHATASE_1"/>
    <property type="match status" value="1"/>
</dbReference>
<evidence type="ECO:0000256" key="9">
    <source>
        <dbReference type="SAM" id="MobiDB-lite"/>
    </source>
</evidence>
<evidence type="ECO:0000313" key="13">
    <source>
        <dbReference type="EMBL" id="KAL2094665.1"/>
    </source>
</evidence>
<feature type="region of interest" description="Disordered" evidence="9">
    <location>
        <begin position="798"/>
        <end position="1016"/>
    </location>
</feature>
<dbReference type="InterPro" id="IPR029021">
    <property type="entry name" value="Prot-tyrosine_phosphatase-like"/>
</dbReference>
<sequence>MTQGGLAAEACSSVGCLCACYGGKHMPYFKKNAVVSQRQIYQFISESFLTVKGAALFLPRGNGSPSSSRVPPQRSKHAGDLQQHLQNMFTLLRPEDNIKLAVRLESVHPQCTRYMVVVSTNGRQDTEESVVLGMDFSPADSSCSIGMVLPLWSDTLIHLDGDGGFSVSTDNRIHVFKPVSVQAMWSALQSLHKACEVARSHNYFPGSLFMTWVSYYQSRIASDQGRINEWNAMQDVQSTRPDSPLLFSDVPTERERTERLIKTRLREIMMQKDLENVTSKEIRTELEMQMTCNLREFKEYIDNEMIVILGQMDSPTEIFDHVFLGSEWNASNLEELQNSGVQYILNVTREIDNFFPGMFEYHNIRVYDEEATDLLAYWNDTYKFISRARKSGARCLVHCKMGVSRSAATVIAYAMKEYGWDLERAFHYVKERRTVTKPNPSFMRQLEEYQGILLASKQRHNKLWRSHSDGNLSEHHEPLVKPAPGPFTLGRSNPRNQSCTQPSPSLQEFLQSLAPVALPSTPTAKGAEETPLSNGFCEPPETSPSVPERARLHPQLPPPRAATVMPETRSDVTVVETVPVGRPHPPPAIHHLPPSPVPATVRPSPPASALSETSSTVPDENHSSPTQVSATKAARTSDLSLQASRGLAEGPKAGPSTQVPDGKSSQASNPMFFIGGEETEGRDDDDDDDDDNHLSAMSEQASNLDAKPASSTDHIDFFSAREKFLGLSQEGPACCPAEQIQQHSPQDRSPGFTAELPVQEDSETNRDQQAKEAVVSVHHIITELESITHTVTPALSTACQSNSCQPNDSEEAGPRSAEEEPVMAVSGEDRPQPAAATTDRLEGTVRRATRELEQRLRQELDVPSAPATASAPHSPPRRSPVHLFPRDRADDKPPGPEPQQPKPVKPQAEHSQAQEGIEKGGGGGDGKGVEERTKKDGGRAKGLKELSNNGTENDSSTSPSAAALVCADKAPERSTSTDNSPSSEPDLTVTPISVVRLEGVTDGDSSTDKESGLFGPRTEAELREAWEMLRELRAFLWQVRSALESGLGHTWLPGRRAGRIRDPRERAREAAEARLRQAGLTPPSPMKRSASLAKLGSLELTANDLGQWDLDLDLDTAATSPPAHCPPPADDTTSKKKRVQPKQRPSSPSTPPSLSPCPSSPSSTHPQTGKEDALKKKEESRHHDKDTTTVPPTATASRPTIARGRSGKSLDSSGHAPQSAPTLISVATRQQYGRTHPLRRLKKRTVSFLYHTV</sequence>
<organism evidence="13 14">
    <name type="scientific">Coilia grayii</name>
    <name type="common">Gray's grenadier anchovy</name>
    <dbReference type="NCBI Taxonomy" id="363190"/>
    <lineage>
        <taxon>Eukaryota</taxon>
        <taxon>Metazoa</taxon>
        <taxon>Chordata</taxon>
        <taxon>Craniata</taxon>
        <taxon>Vertebrata</taxon>
        <taxon>Euteleostomi</taxon>
        <taxon>Actinopterygii</taxon>
        <taxon>Neopterygii</taxon>
        <taxon>Teleostei</taxon>
        <taxon>Clupei</taxon>
        <taxon>Clupeiformes</taxon>
        <taxon>Clupeoidei</taxon>
        <taxon>Engraulidae</taxon>
        <taxon>Coilinae</taxon>
        <taxon>Coilia</taxon>
    </lineage>
</organism>
<evidence type="ECO:0000256" key="1">
    <source>
        <dbReference type="ARBA" id="ARBA00004245"/>
    </source>
</evidence>
<evidence type="ECO:0000313" key="14">
    <source>
        <dbReference type="Proteomes" id="UP001591681"/>
    </source>
</evidence>
<feature type="compositionally biased region" description="Polar residues" evidence="9">
    <location>
        <begin position="1188"/>
        <end position="1198"/>
    </location>
</feature>
<dbReference type="SUPFAM" id="SSF52799">
    <property type="entry name" value="(Phosphotyrosine protein) phosphatases II"/>
    <property type="match status" value="1"/>
</dbReference>
<dbReference type="Gene3D" id="3.90.190.10">
    <property type="entry name" value="Protein tyrosine phosphatase superfamily"/>
    <property type="match status" value="1"/>
</dbReference>
<evidence type="ECO:0000259" key="12">
    <source>
        <dbReference type="PROSITE" id="PS51998"/>
    </source>
</evidence>
<feature type="domain" description="Tyrosine specific protein phosphatases" evidence="11">
    <location>
        <begin position="379"/>
        <end position="433"/>
    </location>
</feature>
<dbReference type="GO" id="GO:0003779">
    <property type="term" value="F:actin binding"/>
    <property type="evidence" value="ECO:0007669"/>
    <property type="project" value="UniProtKB-ARBA"/>
</dbReference>
<keyword evidence="5" id="KW-0378">Hydrolase</keyword>
<feature type="compositionally biased region" description="Low complexity" evidence="9">
    <location>
        <begin position="863"/>
        <end position="872"/>
    </location>
</feature>
<dbReference type="PROSITE" id="PS50056">
    <property type="entry name" value="TYR_PHOSPHATASE_2"/>
    <property type="match status" value="1"/>
</dbReference>
<dbReference type="FunFam" id="3.90.190.10:FF:000004">
    <property type="entry name" value="Protein phosphatase Slingshot homolog 2"/>
    <property type="match status" value="1"/>
</dbReference>
<feature type="region of interest" description="Disordered" evidence="9">
    <location>
        <begin position="519"/>
        <end position="694"/>
    </location>
</feature>
<feature type="compositionally biased region" description="Polar residues" evidence="9">
    <location>
        <begin position="798"/>
        <end position="807"/>
    </location>
</feature>
<comment type="subcellular location">
    <subcellularLocation>
        <location evidence="1">Cytoplasm</location>
        <location evidence="1">Cytoskeleton</location>
    </subcellularLocation>
</comment>
<proteinExistence type="inferred from homology"/>
<dbReference type="InterPro" id="IPR020422">
    <property type="entry name" value="TYR_PHOSPHATASE_DUAL_dom"/>
</dbReference>
<dbReference type="GO" id="GO:0005856">
    <property type="term" value="C:cytoskeleton"/>
    <property type="evidence" value="ECO:0007669"/>
    <property type="project" value="UniProtKB-SubCell"/>
</dbReference>
<dbReference type="SMART" id="SM00195">
    <property type="entry name" value="DSPc"/>
    <property type="match status" value="1"/>
</dbReference>
<feature type="compositionally biased region" description="Basic and acidic residues" evidence="9">
    <location>
        <begin position="884"/>
        <end position="894"/>
    </location>
</feature>
<feature type="compositionally biased region" description="Pro residues" evidence="9">
    <location>
        <begin position="582"/>
        <end position="597"/>
    </location>
</feature>
<feature type="compositionally biased region" description="Polar residues" evidence="9">
    <location>
        <begin position="610"/>
        <end position="630"/>
    </location>
</feature>
<dbReference type="InterPro" id="IPR014876">
    <property type="entry name" value="DEK_C"/>
</dbReference>
<evidence type="ECO:0000256" key="3">
    <source>
        <dbReference type="ARBA" id="ARBA00013081"/>
    </source>
</evidence>
<feature type="compositionally biased region" description="Polar residues" evidence="9">
    <location>
        <begin position="973"/>
        <end position="985"/>
    </location>
</feature>
<dbReference type="Pfam" id="PF08766">
    <property type="entry name" value="DEK_C"/>
    <property type="match status" value="1"/>
</dbReference>
<feature type="domain" description="Tyrosine-protein phosphatase" evidence="10">
    <location>
        <begin position="314"/>
        <end position="455"/>
    </location>
</feature>
<reference evidence="13 14" key="1">
    <citation type="submission" date="2024-09" db="EMBL/GenBank/DDBJ databases">
        <title>A chromosome-level genome assembly of Gray's grenadier anchovy, Coilia grayii.</title>
        <authorList>
            <person name="Fu Z."/>
        </authorList>
    </citation>
    <scope>NUCLEOTIDE SEQUENCE [LARGE SCALE GENOMIC DNA]</scope>
    <source>
        <strain evidence="13">G4</strain>
        <tissue evidence="13">Muscle</tissue>
    </source>
</reference>
<keyword evidence="6" id="KW-0904">Protein phosphatase</keyword>
<dbReference type="EMBL" id="JBHFQA010000008">
    <property type="protein sequence ID" value="KAL2094665.1"/>
    <property type="molecule type" value="Genomic_DNA"/>
</dbReference>
<dbReference type="PANTHER" id="PTHR45864:SF3">
    <property type="entry name" value="PROTEIN PHOSPHATASE SLINGSHOT HOMOLOG 2"/>
    <property type="match status" value="1"/>
</dbReference>
<feature type="compositionally biased region" description="Polar residues" evidence="9">
    <location>
        <begin position="1209"/>
        <end position="1233"/>
    </location>
</feature>
<feature type="compositionally biased region" description="Pro residues" evidence="9">
    <location>
        <begin position="895"/>
        <end position="904"/>
    </location>
</feature>
<dbReference type="PROSITE" id="PS51998">
    <property type="entry name" value="DEK_C"/>
    <property type="match status" value="1"/>
</dbReference>
<feature type="domain" description="DEK-C" evidence="12">
    <location>
        <begin position="255"/>
        <end position="310"/>
    </location>
</feature>
<feature type="compositionally biased region" description="Acidic residues" evidence="9">
    <location>
        <begin position="677"/>
        <end position="691"/>
    </location>
</feature>
<dbReference type="AlphaFoldDB" id="A0ABD1K696"/>
<dbReference type="PANTHER" id="PTHR45864">
    <property type="entry name" value="SLINGSHOT PROTEIN PHOSPHATASE HOMOLOG"/>
    <property type="match status" value="1"/>
</dbReference>
<dbReference type="InterPro" id="IPR000387">
    <property type="entry name" value="Tyr_Pase_dom"/>
</dbReference>
<dbReference type="PROSITE" id="PS50054">
    <property type="entry name" value="TYR_PHOSPHATASE_DUAL"/>
    <property type="match status" value="1"/>
</dbReference>
<keyword evidence="4" id="KW-0963">Cytoplasm</keyword>
<dbReference type="GO" id="GO:0004722">
    <property type="term" value="F:protein serine/threonine phosphatase activity"/>
    <property type="evidence" value="ECO:0007669"/>
    <property type="project" value="UniProtKB-EC"/>
</dbReference>
<feature type="region of interest" description="Disordered" evidence="9">
    <location>
        <begin position="484"/>
        <end position="504"/>
    </location>
</feature>
<evidence type="ECO:0000256" key="8">
    <source>
        <dbReference type="ARBA" id="ARBA00048336"/>
    </source>
</evidence>
<comment type="caution">
    <text evidence="13">The sequence shown here is derived from an EMBL/GenBank/DDBJ whole genome shotgun (WGS) entry which is preliminary data.</text>
</comment>
<evidence type="ECO:0000256" key="7">
    <source>
        <dbReference type="ARBA" id="ARBA00023212"/>
    </source>
</evidence>
<dbReference type="EC" id="3.1.3.16" evidence="3"/>
<dbReference type="InterPro" id="IPR000340">
    <property type="entry name" value="Dual-sp_phosphatase_cat-dom"/>
</dbReference>
<name>A0ABD1K696_9TELE</name>
<feature type="compositionally biased region" description="Polar residues" evidence="9">
    <location>
        <begin position="655"/>
        <end position="669"/>
    </location>
</feature>
<feature type="compositionally biased region" description="Basic and acidic residues" evidence="9">
    <location>
        <begin position="839"/>
        <end position="860"/>
    </location>
</feature>
<dbReference type="CDD" id="cd14569">
    <property type="entry name" value="DSP_slingshot_2"/>
    <property type="match status" value="1"/>
</dbReference>
<feature type="compositionally biased region" description="Polar residues" evidence="9">
    <location>
        <begin position="490"/>
        <end position="504"/>
    </location>
</feature>
<dbReference type="Proteomes" id="UP001591681">
    <property type="component" value="Unassembled WGS sequence"/>
</dbReference>
<comment type="catalytic activity">
    <reaction evidence="8">
        <text>O-phospho-L-threonyl-[protein] + H2O = L-threonyl-[protein] + phosphate</text>
        <dbReference type="Rhea" id="RHEA:47004"/>
        <dbReference type="Rhea" id="RHEA-COMP:11060"/>
        <dbReference type="Rhea" id="RHEA-COMP:11605"/>
        <dbReference type="ChEBI" id="CHEBI:15377"/>
        <dbReference type="ChEBI" id="CHEBI:30013"/>
        <dbReference type="ChEBI" id="CHEBI:43474"/>
        <dbReference type="ChEBI" id="CHEBI:61977"/>
        <dbReference type="EC" id="3.1.3.16"/>
    </reaction>
</comment>
<dbReference type="InterPro" id="IPR043587">
    <property type="entry name" value="Phosphatase_SSH-like"/>
</dbReference>
<feature type="compositionally biased region" description="Basic and acidic residues" evidence="9">
    <location>
        <begin position="927"/>
        <end position="944"/>
    </location>
</feature>
<dbReference type="SUPFAM" id="SSF109715">
    <property type="entry name" value="DEK C-terminal domain"/>
    <property type="match status" value="1"/>
</dbReference>
<evidence type="ECO:0000256" key="5">
    <source>
        <dbReference type="ARBA" id="ARBA00022801"/>
    </source>
</evidence>
<gene>
    <name evidence="13" type="ORF">ACEWY4_009384</name>
</gene>
<keyword evidence="7" id="KW-0206">Cytoskeleton</keyword>
<dbReference type="InterPro" id="IPR043588">
    <property type="entry name" value="SSH-N"/>
</dbReference>
<feature type="compositionally biased region" description="Basic and acidic residues" evidence="9">
    <location>
        <begin position="1168"/>
        <end position="1187"/>
    </location>
</feature>
<dbReference type="CDD" id="cd11652">
    <property type="entry name" value="SSH-N"/>
    <property type="match status" value="1"/>
</dbReference>
<protein>
    <recommendedName>
        <fullName evidence="3">protein-serine/threonine phosphatase</fullName>
        <ecNumber evidence="3">3.1.3.16</ecNumber>
    </recommendedName>
</protein>
<evidence type="ECO:0000259" key="10">
    <source>
        <dbReference type="PROSITE" id="PS50054"/>
    </source>
</evidence>
<feature type="compositionally biased region" description="Pro residues" evidence="9">
    <location>
        <begin position="1148"/>
        <end position="1159"/>
    </location>
</feature>
<comment type="similarity">
    <text evidence="2">Belongs to the protein-tyrosine phosphatase family.</text>
</comment>
<evidence type="ECO:0000256" key="4">
    <source>
        <dbReference type="ARBA" id="ARBA00022490"/>
    </source>
</evidence>
<feature type="compositionally biased region" description="Polar residues" evidence="9">
    <location>
        <begin position="946"/>
        <end position="960"/>
    </location>
</feature>
<keyword evidence="14" id="KW-1185">Reference proteome</keyword>
<evidence type="ECO:0000259" key="11">
    <source>
        <dbReference type="PROSITE" id="PS50056"/>
    </source>
</evidence>
<accession>A0ABD1K696</accession>
<evidence type="ECO:0000256" key="6">
    <source>
        <dbReference type="ARBA" id="ARBA00022912"/>
    </source>
</evidence>
<feature type="region of interest" description="Disordered" evidence="9">
    <location>
        <begin position="1117"/>
        <end position="1237"/>
    </location>
</feature>
<dbReference type="Pfam" id="PF00782">
    <property type="entry name" value="DSPc"/>
    <property type="match status" value="1"/>
</dbReference>
<dbReference type="Pfam" id="PF23040">
    <property type="entry name" value="PH_SSH1-like_1st"/>
    <property type="match status" value="1"/>
</dbReference>
<evidence type="ECO:0000256" key="2">
    <source>
        <dbReference type="ARBA" id="ARBA00009580"/>
    </source>
</evidence>
<dbReference type="InterPro" id="IPR016130">
    <property type="entry name" value="Tyr_Pase_AS"/>
</dbReference>